<dbReference type="Pfam" id="PF19296">
    <property type="entry name" value="RelA_AH_RIS"/>
    <property type="match status" value="1"/>
</dbReference>
<dbReference type="Gene3D" id="3.30.70.260">
    <property type="match status" value="1"/>
</dbReference>
<dbReference type="GO" id="GO:0008728">
    <property type="term" value="F:GTP diphosphokinase activity"/>
    <property type="evidence" value="ECO:0007669"/>
    <property type="project" value="UniProtKB-EC"/>
</dbReference>
<dbReference type="EMBL" id="JFJN01000081">
    <property type="protein sequence ID" value="EZH77796.1"/>
    <property type="molecule type" value="Genomic_DNA"/>
</dbReference>
<reference evidence="10" key="1">
    <citation type="journal article" date="2014" name="Genome Announc.">
        <title>Draft Genome Sequence of the algae degrading bacterium Pseudomonas mendocina AD6.</title>
        <authorList>
            <person name="Barney B.M."/>
            <person name="Lenneman E.M."/>
        </authorList>
    </citation>
    <scope>NUCLEOTIDE SEQUENCE [LARGE SCALE GENOMIC DNA]</scope>
    <source>
        <strain evidence="10">AD6</strain>
    </source>
</reference>
<dbReference type="SUPFAM" id="SSF109604">
    <property type="entry name" value="HD-domain/PDEase-like"/>
    <property type="match status" value="1"/>
</dbReference>
<comment type="function">
    <text evidence="6">In eubacteria ppGpp (guanosine 3'-diphosphate 5'-diphosphate) is a mediator of the stringent response that coordinates a variety of cellular activities in response to changes in nutritional abundance.</text>
</comment>
<evidence type="ECO:0000256" key="2">
    <source>
        <dbReference type="ARBA" id="ARBA00025704"/>
    </source>
</evidence>
<dbReference type="SUPFAM" id="SSF81301">
    <property type="entry name" value="Nucleotidyltransferase"/>
    <property type="match status" value="1"/>
</dbReference>
<dbReference type="InterPro" id="IPR045865">
    <property type="entry name" value="ACT-like_dom_sf"/>
</dbReference>
<evidence type="ECO:0000256" key="4">
    <source>
        <dbReference type="ARBA" id="ARBA00032407"/>
    </source>
</evidence>
<evidence type="ECO:0000313" key="9">
    <source>
        <dbReference type="EMBL" id="EZH77796.1"/>
    </source>
</evidence>
<evidence type="ECO:0000259" key="8">
    <source>
        <dbReference type="PROSITE" id="PS51880"/>
    </source>
</evidence>
<feature type="domain" description="TGS" evidence="8">
    <location>
        <begin position="414"/>
        <end position="475"/>
    </location>
</feature>
<dbReference type="Gene3D" id="3.10.20.30">
    <property type="match status" value="1"/>
</dbReference>
<dbReference type="NCBIfam" id="NF008124">
    <property type="entry name" value="PRK10872.1"/>
    <property type="match status" value="1"/>
</dbReference>
<dbReference type="InterPro" id="IPR045600">
    <property type="entry name" value="RelA/SpoT_AH_RIS"/>
</dbReference>
<evidence type="ECO:0000313" key="10">
    <source>
        <dbReference type="Proteomes" id="UP000023842"/>
    </source>
</evidence>
<dbReference type="CDD" id="cd04876">
    <property type="entry name" value="ACT_RelA-SpoT"/>
    <property type="match status" value="1"/>
</dbReference>
<dbReference type="NCBIfam" id="TIGR00691">
    <property type="entry name" value="spoT_relA"/>
    <property type="match status" value="1"/>
</dbReference>
<keyword evidence="10" id="KW-1185">Reference proteome</keyword>
<dbReference type="PROSITE" id="PS51671">
    <property type="entry name" value="ACT"/>
    <property type="match status" value="1"/>
</dbReference>
<protein>
    <recommendedName>
        <fullName evidence="1">GTP pyrophosphokinase</fullName>
    </recommendedName>
    <alternativeName>
        <fullName evidence="4">(p)ppGpp synthase</fullName>
    </alternativeName>
    <alternativeName>
        <fullName evidence="3">ATP:GTP 3'-pyrophosphotransferase</fullName>
    </alternativeName>
    <alternativeName>
        <fullName evidence="5">ppGpp synthase I</fullName>
    </alternativeName>
</protein>
<dbReference type="Pfam" id="PF13328">
    <property type="entry name" value="HD_4"/>
    <property type="match status" value="1"/>
</dbReference>
<comment type="caution">
    <text evidence="9">The sequence shown here is derived from an EMBL/GenBank/DDBJ whole genome shotgun (WGS) entry which is preliminary data.</text>
</comment>
<dbReference type="PROSITE" id="PS51880">
    <property type="entry name" value="TGS"/>
    <property type="match status" value="1"/>
</dbReference>
<gene>
    <name evidence="9" type="primary">relA</name>
    <name evidence="9" type="ORF">AU05_23245</name>
</gene>
<evidence type="ECO:0000259" key="7">
    <source>
        <dbReference type="PROSITE" id="PS51671"/>
    </source>
</evidence>
<proteinExistence type="inferred from homology"/>
<dbReference type="Pfam" id="PF13291">
    <property type="entry name" value="ACT_4"/>
    <property type="match status" value="1"/>
</dbReference>
<dbReference type="InterPro" id="IPR012676">
    <property type="entry name" value="TGS-like"/>
</dbReference>
<dbReference type="Gene3D" id="3.30.460.10">
    <property type="entry name" value="Beta Polymerase, domain 2"/>
    <property type="match status" value="1"/>
</dbReference>
<dbReference type="RefSeq" id="WP_037004089.1">
    <property type="nucleotide sequence ID" value="NZ_JFJN01000081.1"/>
</dbReference>
<dbReference type="CDD" id="cd01668">
    <property type="entry name" value="TGS_RSH"/>
    <property type="match status" value="1"/>
</dbReference>
<dbReference type="Gene3D" id="1.10.3210.10">
    <property type="entry name" value="Hypothetical protein af1432"/>
    <property type="match status" value="1"/>
</dbReference>
<comment type="similarity">
    <text evidence="6">Belongs to the relA/spoT family.</text>
</comment>
<evidence type="ECO:0000256" key="6">
    <source>
        <dbReference type="RuleBase" id="RU003847"/>
    </source>
</evidence>
<dbReference type="SMART" id="SM00954">
    <property type="entry name" value="RelA_SpoT"/>
    <property type="match status" value="1"/>
</dbReference>
<dbReference type="CDD" id="cd05399">
    <property type="entry name" value="NT_Rel-Spo_like"/>
    <property type="match status" value="1"/>
</dbReference>
<feature type="domain" description="ACT" evidence="7">
    <location>
        <begin position="671"/>
        <end position="746"/>
    </location>
</feature>
<sequence>MVQVRAHQPVNDDGSINLESWLQHVTRVDPALDRQALQEACEFARDLEQQANTNQHHWSEGASTFRAGLDIAEILADLKLDQDSLVAAVIYRGVREGKITLAAVHQRFGPVVAKLIEGVLRMAAISASINPRESVVLGSQTQVENLRRMLVAMVDDVRVALIKLAERTCAIRAVKEADEEKRQRVAREVFDIYAPLAHRLGIGHIKWELEDLSFRYLEPEQYKQIAKLLHERRLDREQYINDAMAHLRQELEATGIKADISGRAKHIYSIWRKMQRKGLQFSQIYDVRAVRVLVPEVRDCYTTLGIVHTLWRHIPKEFDDYIANPKENGYRSLHTAVLGPEGKVLEVQIRTHAMHEEAELGVCAHWRYKGTDVKSGSNHYEEKISWLRQVIEWHEELGDIGGLAEQLRVDIEPDRVYVFTPDGHAIDLPKGATPLDFAYRVHTEIGHNCRGAKINGRIVPLTYSLQTGEQVEIITSKQGSPSRDWLNPNLGYVTTSRARAKIVHWFKLQDRDQNVAAGKQLLERELARMALVGADFDKLAEKANLKTAEDLFAALGAGDVRLAHAVNLAQQLVEPERGNEQLELIPRKAQGFKPGKRGDIQIQGVGNLLTQMAGCCQPLPGDPIVGYITLGRGVTIHRQDCPTALQQTAREPERMIQVSWGPVPVQTYPVEIVIKAYDRSGLLRDVTQVLLNEKLNVLAVNTRSDKEDNTASMSITVEIPGLDALGRLLARIGQLPNIIEARRHRAN</sequence>
<name>A0ABN0S7U1_9GAMM</name>
<dbReference type="SUPFAM" id="SSF55021">
    <property type="entry name" value="ACT-like"/>
    <property type="match status" value="1"/>
</dbReference>
<dbReference type="InterPro" id="IPR004811">
    <property type="entry name" value="RelA/Spo_fam"/>
</dbReference>
<dbReference type="SUPFAM" id="SSF81271">
    <property type="entry name" value="TGS-like"/>
    <property type="match status" value="1"/>
</dbReference>
<comment type="pathway">
    <text evidence="2">Purine metabolism.</text>
</comment>
<dbReference type="PANTHER" id="PTHR21262:SF31">
    <property type="entry name" value="GTP PYROPHOSPHOKINASE"/>
    <property type="match status" value="1"/>
</dbReference>
<keyword evidence="9" id="KW-0808">Transferase</keyword>
<organism evidence="9 10">
    <name type="scientific">Ectopseudomonas composti</name>
    <dbReference type="NCBI Taxonomy" id="658457"/>
    <lineage>
        <taxon>Bacteria</taxon>
        <taxon>Pseudomonadati</taxon>
        <taxon>Pseudomonadota</taxon>
        <taxon>Gammaproteobacteria</taxon>
        <taxon>Pseudomonadales</taxon>
        <taxon>Pseudomonadaceae</taxon>
        <taxon>Ectopseudomonas</taxon>
    </lineage>
</organism>
<dbReference type="InterPro" id="IPR004095">
    <property type="entry name" value="TGS"/>
</dbReference>
<dbReference type="InterPro" id="IPR002912">
    <property type="entry name" value="ACT_dom"/>
</dbReference>
<dbReference type="InterPro" id="IPR043519">
    <property type="entry name" value="NT_sf"/>
</dbReference>
<dbReference type="InterPro" id="IPR012675">
    <property type="entry name" value="Beta-grasp_dom_sf"/>
</dbReference>
<evidence type="ECO:0000256" key="5">
    <source>
        <dbReference type="ARBA" id="ARBA00033308"/>
    </source>
</evidence>
<dbReference type="Proteomes" id="UP000023842">
    <property type="component" value="Unassembled WGS sequence"/>
</dbReference>
<dbReference type="Pfam" id="PF04607">
    <property type="entry name" value="RelA_SpoT"/>
    <property type="match status" value="1"/>
</dbReference>
<evidence type="ECO:0000256" key="1">
    <source>
        <dbReference type="ARBA" id="ARBA00019852"/>
    </source>
</evidence>
<dbReference type="Pfam" id="PF02824">
    <property type="entry name" value="TGS"/>
    <property type="match status" value="1"/>
</dbReference>
<dbReference type="InterPro" id="IPR007685">
    <property type="entry name" value="RelA_SpoT"/>
</dbReference>
<evidence type="ECO:0000256" key="3">
    <source>
        <dbReference type="ARBA" id="ARBA00029754"/>
    </source>
</evidence>
<accession>A0ABN0S7U1</accession>
<dbReference type="PANTHER" id="PTHR21262">
    <property type="entry name" value="GUANOSINE-3',5'-BIS DIPHOSPHATE 3'-PYROPHOSPHOHYDROLASE"/>
    <property type="match status" value="1"/>
</dbReference>
<dbReference type="InterPro" id="IPR033655">
    <property type="entry name" value="TGS_RelA/SpoT"/>
</dbReference>